<dbReference type="AlphaFoldDB" id="A0A6M3LJJ5"/>
<proteinExistence type="predicted"/>
<sequence length="122" mass="13969">MIEENPQSLDELRVPPALLEGEQLREVVAKIIASSDGNPDWESIPVNYSITCINCKKHYFRIADQILSLFPEPKVLSAEELIHLNDKWEEEYEDVEMTDAEWELTRWQLICQAQLKAVGVGG</sequence>
<organism evidence="1">
    <name type="scientific">viral metagenome</name>
    <dbReference type="NCBI Taxonomy" id="1070528"/>
    <lineage>
        <taxon>unclassified sequences</taxon>
        <taxon>metagenomes</taxon>
        <taxon>organismal metagenomes</taxon>
    </lineage>
</organism>
<reference evidence="1" key="1">
    <citation type="submission" date="2020-03" db="EMBL/GenBank/DDBJ databases">
        <title>The deep terrestrial virosphere.</title>
        <authorList>
            <person name="Holmfeldt K."/>
            <person name="Nilsson E."/>
            <person name="Simone D."/>
            <person name="Lopez-Fernandez M."/>
            <person name="Wu X."/>
            <person name="de Brujin I."/>
            <person name="Lundin D."/>
            <person name="Andersson A."/>
            <person name="Bertilsson S."/>
            <person name="Dopson M."/>
        </authorList>
    </citation>
    <scope>NUCLEOTIDE SEQUENCE</scope>
    <source>
        <strain evidence="1">MM415B04371</strain>
    </source>
</reference>
<evidence type="ECO:0000313" key="1">
    <source>
        <dbReference type="EMBL" id="QJA93075.1"/>
    </source>
</evidence>
<dbReference type="EMBL" id="MT143120">
    <property type="protein sequence ID" value="QJA93075.1"/>
    <property type="molecule type" value="Genomic_DNA"/>
</dbReference>
<accession>A0A6M3LJJ5</accession>
<name>A0A6M3LJJ5_9ZZZZ</name>
<gene>
    <name evidence="1" type="ORF">MM415B04371_0008</name>
</gene>
<protein>
    <submittedName>
        <fullName evidence="1">Uncharacterized protein</fullName>
    </submittedName>
</protein>